<comment type="caution">
    <text evidence="3">The sequence shown here is derived from an EMBL/GenBank/DDBJ whole genome shotgun (WGS) entry which is preliminary data.</text>
</comment>
<keyword evidence="4" id="KW-1185">Reference proteome</keyword>
<dbReference type="Proteomes" id="UP000679992">
    <property type="component" value="Unassembled WGS sequence"/>
</dbReference>
<gene>
    <name evidence="3" type="ORF">J42TS3_28140</name>
</gene>
<dbReference type="InterPro" id="IPR032369">
    <property type="entry name" value="DUF4872"/>
</dbReference>
<dbReference type="RefSeq" id="WP_213655241.1">
    <property type="nucleotide sequence ID" value="NZ_BOSL01000008.1"/>
</dbReference>
<feature type="domain" description="Butirosin biosynthesis protein H N-terminal" evidence="1">
    <location>
        <begin position="13"/>
        <end position="141"/>
    </location>
</feature>
<dbReference type="Pfam" id="PF14399">
    <property type="entry name" value="BtrH_N"/>
    <property type="match status" value="1"/>
</dbReference>
<proteinExistence type="predicted"/>
<reference evidence="3 4" key="1">
    <citation type="submission" date="2021-03" db="EMBL/GenBank/DDBJ databases">
        <title>Antimicrobial resistance genes in bacteria isolated from Japanese honey, and their potential for conferring macrolide and lincosamide resistance in the American foulbrood pathogen Paenibacillus larvae.</title>
        <authorList>
            <person name="Okamoto M."/>
            <person name="Kumagai M."/>
            <person name="Kanamori H."/>
            <person name="Takamatsu D."/>
        </authorList>
    </citation>
    <scope>NUCLEOTIDE SEQUENCE [LARGE SCALE GENOMIC DNA]</scope>
    <source>
        <strain evidence="3 4">J42TS3</strain>
    </source>
</reference>
<dbReference type="EMBL" id="BOSL01000008">
    <property type="protein sequence ID" value="GIP53779.1"/>
    <property type="molecule type" value="Genomic_DNA"/>
</dbReference>
<organism evidence="3 4">
    <name type="scientific">Paenibacillus vini</name>
    <dbReference type="NCBI Taxonomy" id="1476024"/>
    <lineage>
        <taxon>Bacteria</taxon>
        <taxon>Bacillati</taxon>
        <taxon>Bacillota</taxon>
        <taxon>Bacilli</taxon>
        <taxon>Bacillales</taxon>
        <taxon>Paenibacillaceae</taxon>
        <taxon>Paenibacillus</taxon>
    </lineage>
</organism>
<dbReference type="Pfam" id="PF16169">
    <property type="entry name" value="DUF4872"/>
    <property type="match status" value="1"/>
</dbReference>
<dbReference type="InterPro" id="IPR026935">
    <property type="entry name" value="BtrH_N"/>
</dbReference>
<evidence type="ECO:0000313" key="4">
    <source>
        <dbReference type="Proteomes" id="UP000679992"/>
    </source>
</evidence>
<evidence type="ECO:0000259" key="1">
    <source>
        <dbReference type="Pfam" id="PF14399"/>
    </source>
</evidence>
<feature type="domain" description="DUF4872" evidence="2">
    <location>
        <begin position="156"/>
        <end position="326"/>
    </location>
</feature>
<sequence length="330" mass="37600">MIINNFSPFSGEHCETTATGTLLKRLGIELSEVMLFGIGGGLGFIYWDMKNMDFPFIGGRIKPDLLTRNIVNHLNLQMEVKETSSPKKAWENVKENVDQGNIVGLKLDCYHLDYFTNKVHFAGHYVAMYGYDDHYAYLVDTRQQGGMEGLVKTSLENLALARNEKGQMSSKNLSYTIRKIEVVPDLRNVIIKAIQENAIDYINPPIKNLGYKGIKKTSVEINKWFVRSKNIEDDLVLTATLMERGGTGGSLFRNMYRDFLKECLTIFDYAPLQNAYDLFSEIAPMWGEVSELIRKAGERQEIRCLNQASDLLMELSSKEYEAMKQLSRIS</sequence>
<accession>A0ABQ4MCR0</accession>
<evidence type="ECO:0000313" key="3">
    <source>
        <dbReference type="EMBL" id="GIP53779.1"/>
    </source>
</evidence>
<evidence type="ECO:0000259" key="2">
    <source>
        <dbReference type="Pfam" id="PF16169"/>
    </source>
</evidence>
<protein>
    <submittedName>
        <fullName evidence="3">Lantibiotic ABC transporter</fullName>
    </submittedName>
</protein>
<name>A0ABQ4MCR0_9BACL</name>